<evidence type="ECO:0000256" key="1">
    <source>
        <dbReference type="SAM" id="MobiDB-lite"/>
    </source>
</evidence>
<feature type="region of interest" description="Disordered" evidence="1">
    <location>
        <begin position="120"/>
        <end position="155"/>
    </location>
</feature>
<organism evidence="2 3">
    <name type="scientific">Caldovatus aquaticus</name>
    <dbReference type="NCBI Taxonomy" id="2865671"/>
    <lineage>
        <taxon>Bacteria</taxon>
        <taxon>Pseudomonadati</taxon>
        <taxon>Pseudomonadota</taxon>
        <taxon>Alphaproteobacteria</taxon>
        <taxon>Acetobacterales</taxon>
        <taxon>Roseomonadaceae</taxon>
        <taxon>Caldovatus</taxon>
    </lineage>
</organism>
<dbReference type="RefSeq" id="WP_220118777.1">
    <property type="nucleotide sequence ID" value="NZ_JAHZUY010000063.1"/>
</dbReference>
<comment type="caution">
    <text evidence="2">The sequence shown here is derived from an EMBL/GenBank/DDBJ whole genome shotgun (WGS) entry which is preliminary data.</text>
</comment>
<accession>A0ABS7F844</accession>
<evidence type="ECO:0000313" key="3">
    <source>
        <dbReference type="Proteomes" id="UP001519924"/>
    </source>
</evidence>
<dbReference type="EMBL" id="JAHZUY010000063">
    <property type="protein sequence ID" value="MBW8270996.1"/>
    <property type="molecule type" value="Genomic_DNA"/>
</dbReference>
<evidence type="ECO:0000313" key="2">
    <source>
        <dbReference type="EMBL" id="MBW8270996.1"/>
    </source>
</evidence>
<gene>
    <name evidence="2" type="ORF">K1J50_16045</name>
</gene>
<keyword evidence="3" id="KW-1185">Reference proteome</keyword>
<protein>
    <submittedName>
        <fullName evidence="2">Uncharacterized protein</fullName>
    </submittedName>
</protein>
<proteinExistence type="predicted"/>
<reference evidence="2 3" key="1">
    <citation type="submission" date="2021-08" db="EMBL/GenBank/DDBJ databases">
        <title>Caldovatus sediminis gen. nov., sp. nov., a moderately thermophilic bacterium isolated from a hot spring.</title>
        <authorList>
            <person name="Hu C.-J."/>
            <person name="Li W.-J."/>
            <person name="Xian W.-D."/>
        </authorList>
    </citation>
    <scope>NUCLEOTIDE SEQUENCE [LARGE SCALE GENOMIC DNA]</scope>
    <source>
        <strain evidence="2 3">SYSU G05006</strain>
    </source>
</reference>
<sequence length="155" mass="16494">MARMKSTAFYDRRAEAERAADELARRLGLDRALVRVHAAPGGAGADEEGGLLDWLARIWRPEADFLPPEDRELLGEGLRRGGAVLSAEIQEGDLARAERVLEAHGAVDLAARALAWRGDAPAREGTAAAGPRVRSYPWDAPTTGAPTGPAGPPRV</sequence>
<name>A0ABS7F844_9PROT</name>
<dbReference type="Proteomes" id="UP001519924">
    <property type="component" value="Unassembled WGS sequence"/>
</dbReference>